<dbReference type="OrthoDB" id="876200at2"/>
<sequence length="224" mass="24665">MSARLFGSALLLAGLSTGIHAQAQVPGRSRAVKFVPQHLVMSGYWLELESQRREHPLQSFTVTPQFYHGPVGHPDGVPNSLNENPSVRGFGVQGQHRFYLHAPTKTSSLAGLYVSYGPHFQYFQVGFERTGWHEVQGPDDLPYYEYGPKHFTETINRYGADVQLGYQPPLLPGPVFFDVYVGAGLRQSNSKSSFGAVQYRSGGSNYGARGLYFPAGVKVGVALR</sequence>
<gene>
    <name evidence="2" type="ORF">FHG12_01270</name>
</gene>
<evidence type="ECO:0000313" key="2">
    <source>
        <dbReference type="EMBL" id="QDA58811.1"/>
    </source>
</evidence>
<evidence type="ECO:0000313" key="3">
    <source>
        <dbReference type="Proteomes" id="UP000305398"/>
    </source>
</evidence>
<protein>
    <recommendedName>
        <fullName evidence="4">DUF3575 domain-containing protein</fullName>
    </recommendedName>
</protein>
<dbReference type="KEGG" id="hyj:FHG12_01270"/>
<evidence type="ECO:0008006" key="4">
    <source>
        <dbReference type="Google" id="ProtNLM"/>
    </source>
</evidence>
<feature type="chain" id="PRO_5023126558" description="DUF3575 domain-containing protein" evidence="1">
    <location>
        <begin position="24"/>
        <end position="224"/>
    </location>
</feature>
<dbReference type="EMBL" id="CP040896">
    <property type="protein sequence ID" value="QDA58811.1"/>
    <property type="molecule type" value="Genomic_DNA"/>
</dbReference>
<accession>A0A5B7ZUL1</accession>
<evidence type="ECO:0000256" key="1">
    <source>
        <dbReference type="SAM" id="SignalP"/>
    </source>
</evidence>
<dbReference type="AlphaFoldDB" id="A0A5B7ZUL1"/>
<name>A0A5B7ZUL1_9BACT</name>
<feature type="signal peptide" evidence="1">
    <location>
        <begin position="1"/>
        <end position="23"/>
    </location>
</feature>
<dbReference type="RefSeq" id="WP_139513806.1">
    <property type="nucleotide sequence ID" value="NZ_CP040896.1"/>
</dbReference>
<dbReference type="Proteomes" id="UP000305398">
    <property type="component" value="Chromosome"/>
</dbReference>
<proteinExistence type="predicted"/>
<keyword evidence="3" id="KW-1185">Reference proteome</keyword>
<organism evidence="2 3">
    <name type="scientific">Hymenobacter jejuensis</name>
    <dbReference type="NCBI Taxonomy" id="2502781"/>
    <lineage>
        <taxon>Bacteria</taxon>
        <taxon>Pseudomonadati</taxon>
        <taxon>Bacteroidota</taxon>
        <taxon>Cytophagia</taxon>
        <taxon>Cytophagales</taxon>
        <taxon>Hymenobacteraceae</taxon>
        <taxon>Hymenobacter</taxon>
    </lineage>
</organism>
<keyword evidence="1" id="KW-0732">Signal</keyword>
<reference evidence="2 3" key="1">
    <citation type="submission" date="2019-06" db="EMBL/GenBank/DDBJ databases">
        <authorList>
            <person name="Srinivasan S."/>
        </authorList>
    </citation>
    <scope>NUCLEOTIDE SEQUENCE [LARGE SCALE GENOMIC DNA]</scope>
    <source>
        <strain evidence="2 3">17J68-5</strain>
    </source>
</reference>